<dbReference type="RefSeq" id="WP_213148321.1">
    <property type="nucleotide sequence ID" value="NZ_JAGYPE020000044.1"/>
</dbReference>
<reference evidence="4" key="1">
    <citation type="submission" date="2021-05" db="EMBL/GenBank/DDBJ databases">
        <title>Novel Bacillus species.</title>
        <authorList>
            <person name="Liu G."/>
        </authorList>
    </citation>
    <scope>NUCLEOTIDE SEQUENCE</scope>
    <source>
        <strain evidence="4 6">FJAT-50051</strain>
    </source>
</reference>
<dbReference type="EC" id="3.6.1.9" evidence="4"/>
<dbReference type="GO" id="GO:0046076">
    <property type="term" value="P:dTTP catabolic process"/>
    <property type="evidence" value="ECO:0007669"/>
    <property type="project" value="TreeGrafter"/>
</dbReference>
<dbReference type="GO" id="GO:0047429">
    <property type="term" value="F:nucleoside triphosphate diphosphatase activity"/>
    <property type="evidence" value="ECO:0007669"/>
    <property type="project" value="UniProtKB-EC"/>
</dbReference>
<dbReference type="CDD" id="cd11528">
    <property type="entry name" value="NTP-PPase_MazG_Nterm"/>
    <property type="match status" value="1"/>
</dbReference>
<feature type="domain" description="Tetrapyrrole methylase" evidence="2">
    <location>
        <begin position="5"/>
        <end position="209"/>
    </location>
</feature>
<evidence type="ECO:0000259" key="2">
    <source>
        <dbReference type="Pfam" id="PF00590"/>
    </source>
</evidence>
<name>A0A942T960_9BACI</name>
<dbReference type="Pfam" id="PF03819">
    <property type="entry name" value="MazG"/>
    <property type="match status" value="1"/>
</dbReference>
<dbReference type="PIRSF" id="PIRSF002845">
    <property type="entry name" value="Ttrprl_mtas_MazG"/>
    <property type="match status" value="1"/>
</dbReference>
<dbReference type="InterPro" id="IPR048015">
    <property type="entry name" value="NTP-PPase_MazG-like_N"/>
</dbReference>
<evidence type="ECO:0000259" key="3">
    <source>
        <dbReference type="Pfam" id="PF03819"/>
    </source>
</evidence>
<organism evidence="4">
    <name type="scientific">Neobacillus citreus</name>
    <dbReference type="NCBI Taxonomy" id="2833578"/>
    <lineage>
        <taxon>Bacteria</taxon>
        <taxon>Bacillati</taxon>
        <taxon>Bacillota</taxon>
        <taxon>Bacilli</taxon>
        <taxon>Bacillales</taxon>
        <taxon>Bacillaceae</taxon>
        <taxon>Neobacillus</taxon>
    </lineage>
</organism>
<gene>
    <name evidence="4" type="primary">mazG</name>
    <name evidence="5" type="ORF">KHB02_020310</name>
    <name evidence="4" type="ORF">KHB02_45125</name>
</gene>
<dbReference type="InterPro" id="IPR035996">
    <property type="entry name" value="4pyrrol_Methylase_sf"/>
</dbReference>
<dbReference type="Pfam" id="PF00590">
    <property type="entry name" value="TP_methylase"/>
    <property type="match status" value="1"/>
</dbReference>
<accession>A0A942T960</accession>
<dbReference type="CDD" id="cd11723">
    <property type="entry name" value="YabN_N_like"/>
    <property type="match status" value="1"/>
</dbReference>
<dbReference type="InterPro" id="IPR000878">
    <property type="entry name" value="4pyrrol_Mease"/>
</dbReference>
<keyword evidence="6" id="KW-1185">Reference proteome</keyword>
<evidence type="ECO:0000313" key="4">
    <source>
        <dbReference type="EMBL" id="MBS4188539.1"/>
    </source>
</evidence>
<dbReference type="Proteomes" id="UP000677265">
    <property type="component" value="Unassembled WGS sequence"/>
</dbReference>
<dbReference type="PANTHER" id="PTHR30522">
    <property type="entry name" value="NUCLEOSIDE TRIPHOSPHATE PYROPHOSPHOHYDROLASE"/>
    <property type="match status" value="1"/>
</dbReference>
<dbReference type="Gene3D" id="3.40.1010.10">
    <property type="entry name" value="Cobalt-precorrin-4 Transmethylase, Domain 1"/>
    <property type="match status" value="1"/>
</dbReference>
<dbReference type="GO" id="GO:0046052">
    <property type="term" value="P:UTP catabolic process"/>
    <property type="evidence" value="ECO:0007669"/>
    <property type="project" value="TreeGrafter"/>
</dbReference>
<dbReference type="InterPro" id="IPR014777">
    <property type="entry name" value="4pyrrole_Mease_sub1"/>
</dbReference>
<dbReference type="InterPro" id="IPR004518">
    <property type="entry name" value="MazG-like_dom"/>
</dbReference>
<evidence type="ECO:0000313" key="5">
    <source>
        <dbReference type="EMBL" id="MCH6267871.1"/>
    </source>
</evidence>
<dbReference type="CDD" id="cd11529">
    <property type="entry name" value="NTP-PPase_MazG_Cterm"/>
    <property type="match status" value="1"/>
</dbReference>
<dbReference type="NCBIfam" id="NF007113">
    <property type="entry name" value="PRK09562.1"/>
    <property type="match status" value="1"/>
</dbReference>
<dbReference type="EMBL" id="JAGYPE010000014">
    <property type="protein sequence ID" value="MBS4188539.1"/>
    <property type="molecule type" value="Genomic_DNA"/>
</dbReference>
<sequence length="492" mass="55622">MAKKIEIVGLGAGDLEQLQVGVYRKLIKGRRLFLRTKEHPVVAQLVKEGMVYTSFDSVYEKHEQFEDVYQEIAETLLEKAQSESESVTYAVPGHPLVAERTVQILLENGAKAGVEIIIVGGQSFIDALFTSLKIDPIDGFQLLDGTSLQAGQIQIDQHIIISQVYDAFVASNVKLTLMEQLPDDYEVYIVSAAGSQEESIMKVPLYELDRNLSIDNLRSIYVPPVQEEEILWRTFPKLRNIIAVLRGPNGCPWDKEQTHESLKKYLIEETYEVIEAINSEDIDHLIEELGDVLLQVMLHAQIGEDDGYFSIEDVIEGLSAKMVRRHPHVFGNAEATNADEVVKNWQEIKKQEKGEELADVSLLAGVSLALPNLLRAYELQKKAAKVGFDWKEIGPALEKVKEELDEFIAELDGTEEGRARANKEFGDLLFAFVNVARFLKINPEEALFATNEKFIRRFQYIEEKVKMSGKAIEAHSLKELDQYWDEAKLKGL</sequence>
<dbReference type="GO" id="GO:0046081">
    <property type="term" value="P:dUTP catabolic process"/>
    <property type="evidence" value="ECO:0007669"/>
    <property type="project" value="TreeGrafter"/>
</dbReference>
<protein>
    <submittedName>
        <fullName evidence="4">Nucleoside triphosphate pyrophosphohydrolase</fullName>
        <ecNumber evidence="4">3.6.1.9</ecNumber>
    </submittedName>
</protein>
<dbReference type="SUPFAM" id="SSF101386">
    <property type="entry name" value="all-alpha NTP pyrophosphatases"/>
    <property type="match status" value="2"/>
</dbReference>
<dbReference type="InterPro" id="IPR024180">
    <property type="entry name" value="Tetrapyrrole_Mease/MazG_pred"/>
</dbReference>
<dbReference type="FunFam" id="1.10.287.1080:FF:000001">
    <property type="entry name" value="Nucleoside triphosphate pyrophosphohydrolase"/>
    <property type="match status" value="1"/>
</dbReference>
<comment type="caution">
    <text evidence="4">The sequence shown here is derived from an EMBL/GenBank/DDBJ whole genome shotgun (WGS) entry which is preliminary data.</text>
</comment>
<dbReference type="SUPFAM" id="SSF53790">
    <property type="entry name" value="Tetrapyrrole methylase"/>
    <property type="match status" value="1"/>
</dbReference>
<dbReference type="GO" id="GO:0046061">
    <property type="term" value="P:dATP catabolic process"/>
    <property type="evidence" value="ECO:0007669"/>
    <property type="project" value="TreeGrafter"/>
</dbReference>
<dbReference type="Gene3D" id="1.10.287.1080">
    <property type="entry name" value="MazG-like"/>
    <property type="match status" value="2"/>
</dbReference>
<dbReference type="AlphaFoldDB" id="A0A942T960"/>
<dbReference type="PANTHER" id="PTHR30522:SF0">
    <property type="entry name" value="NUCLEOSIDE TRIPHOSPHATE PYROPHOSPHOHYDROLASE"/>
    <property type="match status" value="1"/>
</dbReference>
<dbReference type="EMBL" id="JAGYPE020000044">
    <property type="protein sequence ID" value="MCH6267871.1"/>
    <property type="molecule type" value="Genomic_DNA"/>
</dbReference>
<proteinExistence type="predicted"/>
<dbReference type="GO" id="GO:0006203">
    <property type="term" value="P:dGTP catabolic process"/>
    <property type="evidence" value="ECO:0007669"/>
    <property type="project" value="TreeGrafter"/>
</dbReference>
<feature type="coiled-coil region" evidence="1">
    <location>
        <begin position="397"/>
        <end position="424"/>
    </location>
</feature>
<feature type="domain" description="NTP pyrophosphohydrolase MazG-like" evidence="3">
    <location>
        <begin position="257"/>
        <end position="330"/>
    </location>
</feature>
<evidence type="ECO:0000313" key="6">
    <source>
        <dbReference type="Proteomes" id="UP000677265"/>
    </source>
</evidence>
<keyword evidence="1" id="KW-0175">Coiled coil</keyword>
<dbReference type="GO" id="GO:0006950">
    <property type="term" value="P:response to stress"/>
    <property type="evidence" value="ECO:0007669"/>
    <property type="project" value="UniProtKB-ARBA"/>
</dbReference>
<dbReference type="FunFam" id="3.40.1010.10:FF:000008">
    <property type="entry name" value="Similar to nucleoside triphosphate pyrophosphohydrolase, MazG"/>
    <property type="match status" value="1"/>
</dbReference>
<dbReference type="NCBIfam" id="TIGR00444">
    <property type="entry name" value="mazG"/>
    <property type="match status" value="1"/>
</dbReference>
<evidence type="ECO:0000256" key="1">
    <source>
        <dbReference type="SAM" id="Coils"/>
    </source>
</evidence>
<dbReference type="GO" id="GO:0046047">
    <property type="term" value="P:TTP catabolic process"/>
    <property type="evidence" value="ECO:0007669"/>
    <property type="project" value="TreeGrafter"/>
</dbReference>
<dbReference type="InterPro" id="IPR011551">
    <property type="entry name" value="NTP_PyrPHydrolase_MazG"/>
</dbReference>
<dbReference type="GO" id="GO:0008168">
    <property type="term" value="F:methyltransferase activity"/>
    <property type="evidence" value="ECO:0007669"/>
    <property type="project" value="InterPro"/>
</dbReference>
<dbReference type="FunFam" id="1.10.287.1080:FF:000003">
    <property type="entry name" value="Nucleoside triphosphate pyrophosphohydrolase"/>
    <property type="match status" value="1"/>
</dbReference>
<dbReference type="InterPro" id="IPR048011">
    <property type="entry name" value="NTP-PPase_MazG-like_C"/>
</dbReference>
<keyword evidence="4" id="KW-0378">Hydrolase</keyword>
<dbReference type="InterPro" id="IPR035013">
    <property type="entry name" value="YabN_N"/>
</dbReference>